<reference evidence="2 3" key="1">
    <citation type="submission" date="2019-05" db="EMBL/GenBank/DDBJ databases">
        <title>Another draft genome of Portunus trituberculatus and its Hox gene families provides insights of decapod evolution.</title>
        <authorList>
            <person name="Jeong J.-H."/>
            <person name="Song I."/>
            <person name="Kim S."/>
            <person name="Choi T."/>
            <person name="Kim D."/>
            <person name="Ryu S."/>
            <person name="Kim W."/>
        </authorList>
    </citation>
    <scope>NUCLEOTIDE SEQUENCE [LARGE SCALE GENOMIC DNA]</scope>
    <source>
        <tissue evidence="2">Muscle</tissue>
    </source>
</reference>
<comment type="caution">
    <text evidence="2">The sequence shown here is derived from an EMBL/GenBank/DDBJ whole genome shotgun (WGS) entry which is preliminary data.</text>
</comment>
<dbReference type="EMBL" id="VSRR010009544">
    <property type="protein sequence ID" value="MPC50511.1"/>
    <property type="molecule type" value="Genomic_DNA"/>
</dbReference>
<accession>A0A5B7FSV7</accession>
<evidence type="ECO:0000313" key="2">
    <source>
        <dbReference type="EMBL" id="MPC50511.1"/>
    </source>
</evidence>
<feature type="compositionally biased region" description="Low complexity" evidence="1">
    <location>
        <begin position="23"/>
        <end position="35"/>
    </location>
</feature>
<gene>
    <name evidence="2" type="ORF">E2C01_044340</name>
</gene>
<protein>
    <submittedName>
        <fullName evidence="2">Uncharacterized protein</fullName>
    </submittedName>
</protein>
<keyword evidence="3" id="KW-1185">Reference proteome</keyword>
<organism evidence="2 3">
    <name type="scientific">Portunus trituberculatus</name>
    <name type="common">Swimming crab</name>
    <name type="synonym">Neptunus trituberculatus</name>
    <dbReference type="NCBI Taxonomy" id="210409"/>
    <lineage>
        <taxon>Eukaryota</taxon>
        <taxon>Metazoa</taxon>
        <taxon>Ecdysozoa</taxon>
        <taxon>Arthropoda</taxon>
        <taxon>Crustacea</taxon>
        <taxon>Multicrustacea</taxon>
        <taxon>Malacostraca</taxon>
        <taxon>Eumalacostraca</taxon>
        <taxon>Eucarida</taxon>
        <taxon>Decapoda</taxon>
        <taxon>Pleocyemata</taxon>
        <taxon>Brachyura</taxon>
        <taxon>Eubrachyura</taxon>
        <taxon>Portunoidea</taxon>
        <taxon>Portunidae</taxon>
        <taxon>Portuninae</taxon>
        <taxon>Portunus</taxon>
    </lineage>
</organism>
<sequence length="68" mass="6605">MPRGGPERQASHAGPPPTPCYGSSASPADASTSADGLSLSPVTVGGGRRATVATPAAASRPHIALTLL</sequence>
<evidence type="ECO:0000313" key="3">
    <source>
        <dbReference type="Proteomes" id="UP000324222"/>
    </source>
</evidence>
<name>A0A5B7FSV7_PORTR</name>
<proteinExistence type="predicted"/>
<evidence type="ECO:0000256" key="1">
    <source>
        <dbReference type="SAM" id="MobiDB-lite"/>
    </source>
</evidence>
<feature type="region of interest" description="Disordered" evidence="1">
    <location>
        <begin position="1"/>
        <end position="68"/>
    </location>
</feature>
<dbReference type="AlphaFoldDB" id="A0A5B7FSV7"/>
<feature type="compositionally biased region" description="Basic and acidic residues" evidence="1">
    <location>
        <begin position="1"/>
        <end position="10"/>
    </location>
</feature>
<dbReference type="Proteomes" id="UP000324222">
    <property type="component" value="Unassembled WGS sequence"/>
</dbReference>